<dbReference type="AlphaFoldDB" id="A0AAD7U9Z7"/>
<dbReference type="GO" id="GO:0005737">
    <property type="term" value="C:cytoplasm"/>
    <property type="evidence" value="ECO:0007669"/>
    <property type="project" value="TreeGrafter"/>
</dbReference>
<dbReference type="InterPro" id="IPR039333">
    <property type="entry name" value="PYM1"/>
</dbReference>
<dbReference type="Pfam" id="PF09282">
    <property type="entry name" value="Mago-bind"/>
    <property type="match status" value="1"/>
</dbReference>
<dbReference type="PANTHER" id="PTHR22959">
    <property type="entry name" value="PYM PROTEIN"/>
    <property type="match status" value="1"/>
</dbReference>
<dbReference type="Proteomes" id="UP001230188">
    <property type="component" value="Unassembled WGS sequence"/>
</dbReference>
<dbReference type="InterPro" id="IPR015362">
    <property type="entry name" value="WIBG_mago-bd"/>
</dbReference>
<evidence type="ECO:0000259" key="2">
    <source>
        <dbReference type="Pfam" id="PF09282"/>
    </source>
</evidence>
<dbReference type="PANTHER" id="PTHR22959:SF0">
    <property type="entry name" value="PARTNER OF Y14 AND MAGO"/>
    <property type="match status" value="1"/>
</dbReference>
<keyword evidence="4" id="KW-1185">Reference proteome</keyword>
<evidence type="ECO:0000313" key="3">
    <source>
        <dbReference type="EMBL" id="KAJ8600594.1"/>
    </source>
</evidence>
<feature type="domain" description="WIBG Mago-binding" evidence="2">
    <location>
        <begin position="36"/>
        <end position="55"/>
    </location>
</feature>
<dbReference type="GO" id="GO:1903259">
    <property type="term" value="P:exon-exon junction complex disassembly"/>
    <property type="evidence" value="ECO:0007669"/>
    <property type="project" value="InterPro"/>
</dbReference>
<gene>
    <name evidence="3" type="ORF">CTAYLR_008189</name>
</gene>
<feature type="region of interest" description="Disordered" evidence="1">
    <location>
        <begin position="1"/>
        <end position="24"/>
    </location>
</feature>
<dbReference type="GO" id="GO:0003723">
    <property type="term" value="F:RNA binding"/>
    <property type="evidence" value="ECO:0007669"/>
    <property type="project" value="TreeGrafter"/>
</dbReference>
<dbReference type="EMBL" id="JAQMWT010000495">
    <property type="protein sequence ID" value="KAJ8600594.1"/>
    <property type="molecule type" value="Genomic_DNA"/>
</dbReference>
<sequence length="212" mass="23356">MDDDGWLSKRPETRRRERVIGRDQHGRSVYTDHCVILPGTLRPDGTRRKDRRIRAEQLADGSWKSFVPQDEVEAFETRAHREANRPNIIPGLDPSISSSNKIAANKKNRAREFRPSHHRGAAAAAAAAAAVDPLLPDDKPPTDGPTASNDPPTTDDLAKKVKSLKKKLKQIAELQAKVDAGLDPSSDQRDKLNRAAALEADLADVQAKLQDL</sequence>
<organism evidence="3 4">
    <name type="scientific">Chrysophaeum taylorii</name>
    <dbReference type="NCBI Taxonomy" id="2483200"/>
    <lineage>
        <taxon>Eukaryota</taxon>
        <taxon>Sar</taxon>
        <taxon>Stramenopiles</taxon>
        <taxon>Ochrophyta</taxon>
        <taxon>Pelagophyceae</taxon>
        <taxon>Pelagomonadales</taxon>
        <taxon>Pelagomonadaceae</taxon>
        <taxon>Chrysophaeum</taxon>
    </lineage>
</organism>
<name>A0AAD7U9Z7_9STRA</name>
<feature type="region of interest" description="Disordered" evidence="1">
    <location>
        <begin position="78"/>
        <end position="156"/>
    </location>
</feature>
<protein>
    <recommendedName>
        <fullName evidence="2">WIBG Mago-binding domain-containing protein</fullName>
    </recommendedName>
</protein>
<accession>A0AAD7U9Z7</accession>
<proteinExistence type="predicted"/>
<reference evidence="3" key="1">
    <citation type="submission" date="2023-01" db="EMBL/GenBank/DDBJ databases">
        <title>Metagenome sequencing of chrysophaentin producing Chrysophaeum taylorii.</title>
        <authorList>
            <person name="Davison J."/>
            <person name="Bewley C."/>
        </authorList>
    </citation>
    <scope>NUCLEOTIDE SEQUENCE</scope>
    <source>
        <strain evidence="3">NIES-1699</strain>
    </source>
</reference>
<evidence type="ECO:0000256" key="1">
    <source>
        <dbReference type="SAM" id="MobiDB-lite"/>
    </source>
</evidence>
<evidence type="ECO:0000313" key="4">
    <source>
        <dbReference type="Proteomes" id="UP001230188"/>
    </source>
</evidence>
<dbReference type="GO" id="GO:0035145">
    <property type="term" value="C:exon-exon junction complex"/>
    <property type="evidence" value="ECO:0007669"/>
    <property type="project" value="TreeGrafter"/>
</dbReference>
<feature type="compositionally biased region" description="Low complexity" evidence="1">
    <location>
        <begin position="121"/>
        <end position="134"/>
    </location>
</feature>
<comment type="caution">
    <text evidence="3">The sequence shown here is derived from an EMBL/GenBank/DDBJ whole genome shotgun (WGS) entry which is preliminary data.</text>
</comment>